<reference evidence="3" key="1">
    <citation type="submission" date="2015-01" db="EMBL/GenBank/DDBJ databases">
        <title>Comparative genome analysis of Bacillus coagulans HM-08, Clostridium butyricum HM-68, Bacillus subtilis HM-66 and Bacillus paralicheniformis BL-09.</title>
        <authorList>
            <person name="Zhang H."/>
        </authorList>
    </citation>
    <scope>NUCLEOTIDE SEQUENCE [LARGE SCALE GENOMIC DNA]</scope>
    <source>
        <strain evidence="3">HM-08</strain>
    </source>
</reference>
<evidence type="ECO:0000256" key="1">
    <source>
        <dbReference type="SAM" id="SignalP"/>
    </source>
</evidence>
<accession>A0AAN0T6Z3</accession>
<protein>
    <submittedName>
        <fullName evidence="2">Uncharacterized protein</fullName>
    </submittedName>
</protein>
<gene>
    <name evidence="2" type="ORF">SB48_HM08orf03142</name>
</gene>
<keyword evidence="1" id="KW-0732">Signal</keyword>
<feature type="chain" id="PRO_5042987428" evidence="1">
    <location>
        <begin position="28"/>
        <end position="239"/>
    </location>
</feature>
<sequence length="239" mass="26871">MHFKNMLLLLVAVCACISLGGCLYPGAQEKESGLPDDMQLQMVQKAVDEYRKDNSGLLPIKTKPQNTPVYLKYPIDFNKLKSPKNYLPDPPANAYDNGGTLQYVLLDPEHHPTVKVFDTRIPEKIRDLQIRIASQGYPPFKKEIARNVYALDFKKLGYKTDPYVVSPYTGRKLPFVITGRGGIYVDYRADLAKALKTGKRAFKPGEDIRVLLTEGSPFVPAYSLPCTVNQKNEPVFMAK</sequence>
<dbReference type="GeneID" id="93259660"/>
<dbReference type="PROSITE" id="PS51257">
    <property type="entry name" value="PROKAR_LIPOPROTEIN"/>
    <property type="match status" value="1"/>
</dbReference>
<evidence type="ECO:0000313" key="3">
    <source>
        <dbReference type="Proteomes" id="UP000032024"/>
    </source>
</evidence>
<dbReference type="Proteomes" id="UP000032024">
    <property type="component" value="Chromosome"/>
</dbReference>
<feature type="signal peptide" evidence="1">
    <location>
        <begin position="1"/>
        <end position="27"/>
    </location>
</feature>
<proteinExistence type="predicted"/>
<organism evidence="2 3">
    <name type="scientific">Heyndrickxia coagulans</name>
    <name type="common">Weizmannia coagulans</name>
    <dbReference type="NCBI Taxonomy" id="1398"/>
    <lineage>
        <taxon>Bacteria</taxon>
        <taxon>Bacillati</taxon>
        <taxon>Bacillota</taxon>
        <taxon>Bacilli</taxon>
        <taxon>Bacillales</taxon>
        <taxon>Bacillaceae</taxon>
        <taxon>Heyndrickxia</taxon>
    </lineage>
</organism>
<dbReference type="AlphaFoldDB" id="A0AAN0T6Z3"/>
<evidence type="ECO:0000313" key="2">
    <source>
        <dbReference type="EMBL" id="AJO22775.1"/>
    </source>
</evidence>
<keyword evidence="3" id="KW-1185">Reference proteome</keyword>
<name>A0AAN0T6Z3_HEYCO</name>
<dbReference type="EMBL" id="CP010525">
    <property type="protein sequence ID" value="AJO22775.1"/>
    <property type="molecule type" value="Genomic_DNA"/>
</dbReference>
<dbReference type="RefSeq" id="WP_014098154.1">
    <property type="nucleotide sequence ID" value="NZ_CP010525.1"/>
</dbReference>